<proteinExistence type="predicted"/>
<dbReference type="Proteomes" id="UP000008367">
    <property type="component" value="Unassembled WGS sequence"/>
</dbReference>
<organism evidence="1 2">
    <name type="scientific">Vibrio harveyi</name>
    <name type="common">Beneckea harveyi</name>
    <dbReference type="NCBI Taxonomy" id="669"/>
    <lineage>
        <taxon>Bacteria</taxon>
        <taxon>Pseudomonadati</taxon>
        <taxon>Pseudomonadota</taxon>
        <taxon>Gammaproteobacteria</taxon>
        <taxon>Vibrionales</taxon>
        <taxon>Vibrionaceae</taxon>
        <taxon>Vibrio</taxon>
    </lineage>
</organism>
<sequence>MDAVYKSPCERDVVDIFFTPLVHNVL</sequence>
<accession>A0A454CPP0</accession>
<comment type="caution">
    <text evidence="1">The sequence shown here is derived from an EMBL/GenBank/DDBJ whole genome shotgun (WGS) entry which is preliminary data.</text>
</comment>
<reference evidence="1 2" key="1">
    <citation type="submission" date="2012-10" db="EMBL/GenBank/DDBJ databases">
        <title>Genome sequence of Vibrio Cholerae HENC-02.</title>
        <authorList>
            <person name="Eppinger M."/>
            <person name="Hasan N.A."/>
            <person name="Sengamalay N."/>
            <person name="Hine E."/>
            <person name="Su Q."/>
            <person name="Daugherty S.C."/>
            <person name="Young S."/>
            <person name="Sadzewicz L."/>
            <person name="Tallon L."/>
            <person name="Cebula T.A."/>
            <person name="Ravel J."/>
            <person name="Colwell R.R."/>
        </authorList>
    </citation>
    <scope>NUCLEOTIDE SEQUENCE [LARGE SCALE GENOMIC DNA]</scope>
    <source>
        <strain evidence="1 2">HENC-02</strain>
    </source>
</reference>
<evidence type="ECO:0000313" key="1">
    <source>
        <dbReference type="EMBL" id="EKM28355.1"/>
    </source>
</evidence>
<protein>
    <submittedName>
        <fullName evidence="1">Uncharacterized protein</fullName>
    </submittedName>
</protein>
<feature type="non-terminal residue" evidence="1">
    <location>
        <position position="26"/>
    </location>
</feature>
<name>A0A454CPP0_VIBHA</name>
<dbReference type="AlphaFoldDB" id="A0A454CPP0"/>
<evidence type="ECO:0000313" key="2">
    <source>
        <dbReference type="Proteomes" id="UP000008367"/>
    </source>
</evidence>
<gene>
    <name evidence="1" type="ORF">VCHENC02_5744A</name>
</gene>
<dbReference type="EMBL" id="AJSR01002566">
    <property type="protein sequence ID" value="EKM28355.1"/>
    <property type="molecule type" value="Genomic_DNA"/>
</dbReference>